<evidence type="ECO:0000259" key="5">
    <source>
        <dbReference type="Pfam" id="PF22725"/>
    </source>
</evidence>
<dbReference type="GO" id="GO:0000166">
    <property type="term" value="F:nucleotide binding"/>
    <property type="evidence" value="ECO:0007669"/>
    <property type="project" value="InterPro"/>
</dbReference>
<dbReference type="InterPro" id="IPR000683">
    <property type="entry name" value="Gfo/Idh/MocA-like_OxRdtase_N"/>
</dbReference>
<gene>
    <name evidence="6" type="ORF">SAMN02745158_02128</name>
</gene>
<dbReference type="STRING" id="1122155.SAMN02745158_02128"/>
<feature type="domain" description="Gfo/Idh/MocA-like oxidoreductase N-terminal" evidence="4">
    <location>
        <begin position="5"/>
        <end position="120"/>
    </location>
</feature>
<dbReference type="PANTHER" id="PTHR22604:SF105">
    <property type="entry name" value="TRANS-1,2-DIHYDROBENZENE-1,2-DIOL DEHYDROGENASE"/>
    <property type="match status" value="1"/>
</dbReference>
<keyword evidence="7" id="KW-1185">Reference proteome</keyword>
<organism evidence="6 7">
    <name type="scientific">Lactonifactor longoviformis DSM 17459</name>
    <dbReference type="NCBI Taxonomy" id="1122155"/>
    <lineage>
        <taxon>Bacteria</taxon>
        <taxon>Bacillati</taxon>
        <taxon>Bacillota</taxon>
        <taxon>Clostridia</taxon>
        <taxon>Eubacteriales</taxon>
        <taxon>Clostridiaceae</taxon>
        <taxon>Lactonifactor</taxon>
    </lineage>
</organism>
<name>A0A1M4XTZ8_9CLOT</name>
<protein>
    <submittedName>
        <fullName evidence="6">Predicted dehydrogenase</fullName>
    </submittedName>
</protein>
<dbReference type="Pfam" id="PF22725">
    <property type="entry name" value="GFO_IDH_MocA_C3"/>
    <property type="match status" value="1"/>
</dbReference>
<dbReference type="PANTHER" id="PTHR22604">
    <property type="entry name" value="OXIDOREDUCTASES"/>
    <property type="match status" value="1"/>
</dbReference>
<dbReference type="InterPro" id="IPR050984">
    <property type="entry name" value="Gfo/Idh/MocA_domain"/>
</dbReference>
<dbReference type="InterPro" id="IPR055170">
    <property type="entry name" value="GFO_IDH_MocA-like_dom"/>
</dbReference>
<reference evidence="6 7" key="1">
    <citation type="submission" date="2016-11" db="EMBL/GenBank/DDBJ databases">
        <authorList>
            <person name="Jaros S."/>
            <person name="Januszkiewicz K."/>
            <person name="Wedrychowicz H."/>
        </authorList>
    </citation>
    <scope>NUCLEOTIDE SEQUENCE [LARGE SCALE GENOMIC DNA]</scope>
    <source>
        <strain evidence="6 7">DSM 17459</strain>
    </source>
</reference>
<dbReference type="EMBL" id="FQVI01000009">
    <property type="protein sequence ID" value="SHE96743.1"/>
    <property type="molecule type" value="Genomic_DNA"/>
</dbReference>
<sequence length="326" mass="35991">MKKTKIGILGAGGIAALMAKTITRMPQAEAYAVAARDSKRAKAFAETWGFTCAYGSYEDMLKDPQVELVYIATPHSHHFAHGMMCLQHGKHVLCEKAFTANAAQAEEMIAFAEEKKLLLTEAIWTRYMPSVSMIQEVLDSGVIGTPTLLTANLGYLVAQNERMIRPELAGGALLDLSVYPINFASMIFGKNITNITSSAVMADTGVDAMDSITLCFKEGKMAVLTSTMLAQTDRRGIVYGEKGYLVVDNINNPQKVSVFSLEWKEVAAYEVPEQITGYEYEVLSAIRAIEEGRTECPEMPHSETIRIMKVMDEIRGSWGMRFPFEA</sequence>
<dbReference type="Gene3D" id="3.30.360.10">
    <property type="entry name" value="Dihydrodipicolinate Reductase, domain 2"/>
    <property type="match status" value="1"/>
</dbReference>
<proteinExistence type="inferred from homology"/>
<dbReference type="SUPFAM" id="SSF51735">
    <property type="entry name" value="NAD(P)-binding Rossmann-fold domains"/>
    <property type="match status" value="1"/>
</dbReference>
<evidence type="ECO:0000313" key="7">
    <source>
        <dbReference type="Proteomes" id="UP000184245"/>
    </source>
</evidence>
<dbReference type="Gene3D" id="3.40.50.720">
    <property type="entry name" value="NAD(P)-binding Rossmann-like Domain"/>
    <property type="match status" value="1"/>
</dbReference>
<keyword evidence="2" id="KW-0560">Oxidoreductase</keyword>
<accession>A0A1M4XTZ8</accession>
<comment type="similarity">
    <text evidence="1">Belongs to the Gfo/Idh/MocA family.</text>
</comment>
<dbReference type="Pfam" id="PF01408">
    <property type="entry name" value="GFO_IDH_MocA"/>
    <property type="match status" value="1"/>
</dbReference>
<dbReference type="Proteomes" id="UP000184245">
    <property type="component" value="Unassembled WGS sequence"/>
</dbReference>
<evidence type="ECO:0000259" key="4">
    <source>
        <dbReference type="Pfam" id="PF01408"/>
    </source>
</evidence>
<dbReference type="OrthoDB" id="9783105at2"/>
<dbReference type="SUPFAM" id="SSF55347">
    <property type="entry name" value="Glyceraldehyde-3-phosphate dehydrogenase-like, C-terminal domain"/>
    <property type="match status" value="1"/>
</dbReference>
<dbReference type="GO" id="GO:0016491">
    <property type="term" value="F:oxidoreductase activity"/>
    <property type="evidence" value="ECO:0007669"/>
    <property type="project" value="UniProtKB-KW"/>
</dbReference>
<evidence type="ECO:0000256" key="3">
    <source>
        <dbReference type="SAM" id="Coils"/>
    </source>
</evidence>
<dbReference type="InterPro" id="IPR036291">
    <property type="entry name" value="NAD(P)-bd_dom_sf"/>
</dbReference>
<evidence type="ECO:0000256" key="1">
    <source>
        <dbReference type="ARBA" id="ARBA00010928"/>
    </source>
</evidence>
<dbReference type="AlphaFoldDB" id="A0A1M4XTZ8"/>
<feature type="coiled-coil region" evidence="3">
    <location>
        <begin position="95"/>
        <end position="122"/>
    </location>
</feature>
<evidence type="ECO:0000313" key="6">
    <source>
        <dbReference type="EMBL" id="SHE96743.1"/>
    </source>
</evidence>
<feature type="domain" description="GFO/IDH/MocA-like oxidoreductase" evidence="5">
    <location>
        <begin position="134"/>
        <end position="245"/>
    </location>
</feature>
<evidence type="ECO:0000256" key="2">
    <source>
        <dbReference type="ARBA" id="ARBA00023002"/>
    </source>
</evidence>
<keyword evidence="3" id="KW-0175">Coiled coil</keyword>